<dbReference type="AlphaFoldDB" id="A0A9P6DV38"/>
<dbReference type="Gene3D" id="1.10.640.10">
    <property type="entry name" value="Haem peroxidase domain superfamily, animal type"/>
    <property type="match status" value="2"/>
</dbReference>
<organism evidence="2 3">
    <name type="scientific">Hydnum rufescens UP504</name>
    <dbReference type="NCBI Taxonomy" id="1448309"/>
    <lineage>
        <taxon>Eukaryota</taxon>
        <taxon>Fungi</taxon>
        <taxon>Dikarya</taxon>
        <taxon>Basidiomycota</taxon>
        <taxon>Agaricomycotina</taxon>
        <taxon>Agaricomycetes</taxon>
        <taxon>Cantharellales</taxon>
        <taxon>Hydnaceae</taxon>
        <taxon>Hydnum</taxon>
    </lineage>
</organism>
<feature type="region of interest" description="Disordered" evidence="1">
    <location>
        <begin position="756"/>
        <end position="788"/>
    </location>
</feature>
<accession>A0A9P6DV38</accession>
<proteinExistence type="predicted"/>
<dbReference type="PANTHER" id="PTHR11903:SF37">
    <property type="entry name" value="PSI-PRODUCING OXYGENASE A"/>
    <property type="match status" value="1"/>
</dbReference>
<comment type="caution">
    <text evidence="2">The sequence shown here is derived from an EMBL/GenBank/DDBJ whole genome shotgun (WGS) entry which is preliminary data.</text>
</comment>
<gene>
    <name evidence="2" type="ORF">BS47DRAFT_1394400</name>
</gene>
<keyword evidence="3" id="KW-1185">Reference proteome</keyword>
<reference evidence="2" key="1">
    <citation type="journal article" date="2020" name="Nat. Commun.">
        <title>Large-scale genome sequencing of mycorrhizal fungi provides insights into the early evolution of symbiotic traits.</title>
        <authorList>
            <person name="Miyauchi S."/>
            <person name="Kiss E."/>
            <person name="Kuo A."/>
            <person name="Drula E."/>
            <person name="Kohler A."/>
            <person name="Sanchez-Garcia M."/>
            <person name="Morin E."/>
            <person name="Andreopoulos B."/>
            <person name="Barry K.W."/>
            <person name="Bonito G."/>
            <person name="Buee M."/>
            <person name="Carver A."/>
            <person name="Chen C."/>
            <person name="Cichocki N."/>
            <person name="Clum A."/>
            <person name="Culley D."/>
            <person name="Crous P.W."/>
            <person name="Fauchery L."/>
            <person name="Girlanda M."/>
            <person name="Hayes R.D."/>
            <person name="Keri Z."/>
            <person name="LaButti K."/>
            <person name="Lipzen A."/>
            <person name="Lombard V."/>
            <person name="Magnuson J."/>
            <person name="Maillard F."/>
            <person name="Murat C."/>
            <person name="Nolan M."/>
            <person name="Ohm R.A."/>
            <person name="Pangilinan J."/>
            <person name="Pereira M.F."/>
            <person name="Perotto S."/>
            <person name="Peter M."/>
            <person name="Pfister S."/>
            <person name="Riley R."/>
            <person name="Sitrit Y."/>
            <person name="Stielow J.B."/>
            <person name="Szollosi G."/>
            <person name="Zifcakova L."/>
            <person name="Stursova M."/>
            <person name="Spatafora J.W."/>
            <person name="Tedersoo L."/>
            <person name="Vaario L.M."/>
            <person name="Yamada A."/>
            <person name="Yan M."/>
            <person name="Wang P."/>
            <person name="Xu J."/>
            <person name="Bruns T."/>
            <person name="Baldrian P."/>
            <person name="Vilgalys R."/>
            <person name="Dunand C."/>
            <person name="Henrissat B."/>
            <person name="Grigoriev I.V."/>
            <person name="Hibbett D."/>
            <person name="Nagy L.G."/>
            <person name="Martin F.M."/>
        </authorList>
    </citation>
    <scope>NUCLEOTIDE SEQUENCE</scope>
    <source>
        <strain evidence="2">UP504</strain>
    </source>
</reference>
<dbReference type="InterPro" id="IPR010255">
    <property type="entry name" value="Haem_peroxidase_sf"/>
</dbReference>
<feature type="region of interest" description="Disordered" evidence="1">
    <location>
        <begin position="672"/>
        <end position="721"/>
    </location>
</feature>
<dbReference type="GO" id="GO:0020037">
    <property type="term" value="F:heme binding"/>
    <property type="evidence" value="ECO:0007669"/>
    <property type="project" value="InterPro"/>
</dbReference>
<dbReference type="EMBL" id="MU128989">
    <property type="protein sequence ID" value="KAF9512273.1"/>
    <property type="molecule type" value="Genomic_DNA"/>
</dbReference>
<dbReference type="OrthoDB" id="823504at2759"/>
<dbReference type="PANTHER" id="PTHR11903">
    <property type="entry name" value="PROSTAGLANDIN G/H SYNTHASE"/>
    <property type="match status" value="1"/>
</dbReference>
<feature type="compositionally biased region" description="Polar residues" evidence="1">
    <location>
        <begin position="779"/>
        <end position="788"/>
    </location>
</feature>
<dbReference type="GO" id="GO:0004601">
    <property type="term" value="F:peroxidase activity"/>
    <property type="evidence" value="ECO:0007669"/>
    <property type="project" value="InterPro"/>
</dbReference>
<dbReference type="InterPro" id="IPR050783">
    <property type="entry name" value="Oxylipin_biosynth_metab"/>
</dbReference>
<feature type="region of interest" description="Disordered" evidence="1">
    <location>
        <begin position="611"/>
        <end position="635"/>
    </location>
</feature>
<name>A0A9P6DV38_9AGAM</name>
<evidence type="ECO:0000313" key="3">
    <source>
        <dbReference type="Proteomes" id="UP000886523"/>
    </source>
</evidence>
<evidence type="ECO:0000313" key="2">
    <source>
        <dbReference type="EMBL" id="KAF9512273.1"/>
    </source>
</evidence>
<dbReference type="InterPro" id="IPR037120">
    <property type="entry name" value="Haem_peroxidase_sf_animal"/>
</dbReference>
<dbReference type="GO" id="GO:0006979">
    <property type="term" value="P:response to oxidative stress"/>
    <property type="evidence" value="ECO:0007669"/>
    <property type="project" value="InterPro"/>
</dbReference>
<protein>
    <submittedName>
        <fullName evidence="2">Uncharacterized protein</fullName>
    </submittedName>
</protein>
<dbReference type="Proteomes" id="UP000886523">
    <property type="component" value="Unassembled WGS sequence"/>
</dbReference>
<sequence>MAGIPSPAQAIRATLEAVDSTLTSVGVAAEAVHTSLSIDVVRAQVQRGLPVTATPPKIIKKASMPAILFAQHSFQLEDVLTLLSHSLNGPVINNIEQKAVSILYRDLPHPPSTHVEQEFHFRSADGSGNSLINTNLGKSITPYSRNCSTTRSISDDELPGPGLIFDTLLCRSHNNASYSIHPGALRLNINPSVRPPPRRTEWFVLQLRGILYGNTQGHHDKIHHKDGRGRLLPDVFSETRLLSLPPDVAASRRDTLSWSLDITSEWRQADHTLLERGRGNSYSVEFNTIYRWHPTLSLDDTAYVGMDPFICISVKNAFQRIFNHGQPFDFDTITVDHFEHTLSGFLVPKLHDKDSKPIPPADIDSLTEGVSDLRDNSKLVDYLQLSIPNLRRDPHTKLYSHDDLARILQRATKVPAGAFRTRGVPGVLGVIEILGIRQARSWGRCTLNDFQRFPGLNPHATFGGWVPDRSMAETARKLYRSIEDLALYVGLAAEEARGVIPGSRLCPPYTTARAIVANAIVLVRYGRYLTYDFTPFNLTTDAESVYTHIPLIIPTSQPRSIDNILEKNGYAGQYSLDPPAIQPVTRLFVDPNVIRATLRDDFFVPADDIIDGDGMQDTEHSPPHPSNMASNHHDTPVDHHIHNCDHIHHHKYPVVDGVAPSILLMTTSAESIAHRPTGSPPRRDYPSSASLPSDDESTIARSNGWVDPPRPTSPSATSSRSTSLTLNCFSIAPHPTHPNTIFRGGVICGPRSAIPTGLSLAQGTDDEEQDGNGSEKRTSNGSMTSVDD</sequence>
<evidence type="ECO:0000256" key="1">
    <source>
        <dbReference type="SAM" id="MobiDB-lite"/>
    </source>
</evidence>
<dbReference type="SUPFAM" id="SSF48113">
    <property type="entry name" value="Heme-dependent peroxidases"/>
    <property type="match status" value="1"/>
</dbReference>